<evidence type="ECO:0000256" key="4">
    <source>
        <dbReference type="ARBA" id="ARBA00022881"/>
    </source>
</evidence>
<dbReference type="SMART" id="SM00465">
    <property type="entry name" value="GIYc"/>
    <property type="match status" value="1"/>
</dbReference>
<dbReference type="PANTHER" id="PTHR30562:SF1">
    <property type="entry name" value="UVRABC SYSTEM PROTEIN C"/>
    <property type="match status" value="1"/>
</dbReference>
<dbReference type="CDD" id="cd10434">
    <property type="entry name" value="GIY-YIG_UvrC_Cho"/>
    <property type="match status" value="1"/>
</dbReference>
<gene>
    <name evidence="7" type="primary">uvrC</name>
    <name evidence="11" type="ORF">SAMN06296036_11075</name>
</gene>
<dbReference type="GO" id="GO:0009432">
    <property type="term" value="P:SOS response"/>
    <property type="evidence" value="ECO:0007669"/>
    <property type="project" value="UniProtKB-UniRule"/>
</dbReference>
<evidence type="ECO:0000256" key="1">
    <source>
        <dbReference type="ARBA" id="ARBA00022490"/>
    </source>
</evidence>
<dbReference type="Gene3D" id="3.40.1440.10">
    <property type="entry name" value="GIY-YIG endonuclease"/>
    <property type="match status" value="1"/>
</dbReference>
<keyword evidence="12" id="KW-1185">Reference proteome</keyword>
<dbReference type="InterPro" id="IPR000305">
    <property type="entry name" value="GIY-YIG_endonuc"/>
</dbReference>
<evidence type="ECO:0000256" key="3">
    <source>
        <dbReference type="ARBA" id="ARBA00022769"/>
    </source>
</evidence>
<dbReference type="NCBIfam" id="TIGR00194">
    <property type="entry name" value="uvrC"/>
    <property type="match status" value="1"/>
</dbReference>
<dbReference type="InterPro" id="IPR001162">
    <property type="entry name" value="UvrC_RNase_H_dom"/>
</dbReference>
<sequence length="617" mass="70419">MSLREKIEHLPKSPGVYFMKNCKGKIIYVGKAKNLKSRVSSYFQSRDQHIKTRALVDEIKDFDLMITKTEVEALLLERSMIRHHQPYYNILLRDDKEYPFVRVDFNDPWPRIQKVRKRKDDGAKYVGPFGNAGVLNGMLKTVFRVFPLIRCSPYEFKNAKRPCNYYHMKMCLGPCVLDVSRDEYVAMVRQALDLLDGKNRDVKAEIRKKMFTAAQDEKFEQAARYRDQITLLESIGQHQAVVVKDYEDADAIGSYESAGTMTFNVTMVRNFVVIASDSYSVGASIDGPEETLESFLLQYYHNRTVPDHLILPLKLENPIDLVEALCVDQETTAKFVSHGRGDAKDLLELASRNARFYFDQNQNLQLKQKAELEILQSTLQLDRMPRRMECIDISNMQGSAIVASDVCFVDGKPAKDLYRRYNIKTVSNKNDDFASIREVVERRLERGVREDDLPDLLVIDGGKGQLNAALEAAQSFAGLSLPIVALAKSRTDRYGISDKDYKPSASKERIFIAGQEYPIELQEGSPAHRLMTRIRDEAHRFAITFHRQKRQKSSHASILDEVPGVGPVLRKRLIQQFGDVDGIRRASLEQLQEVKGLQEKTAVALYTLLKSDSDKPS</sequence>
<keyword evidence="4 7" id="KW-0267">Excision nuclease</keyword>
<protein>
    <recommendedName>
        <fullName evidence="7">UvrABC system protein C</fullName>
        <shortName evidence="7">Protein UvrC</shortName>
    </recommendedName>
    <alternativeName>
        <fullName evidence="7">Excinuclease ABC subunit C</fullName>
    </alternativeName>
</protein>
<keyword evidence="1 7" id="KW-0963">Cytoplasm</keyword>
<dbReference type="PROSITE" id="PS50165">
    <property type="entry name" value="UVRC"/>
    <property type="match status" value="1"/>
</dbReference>
<dbReference type="GO" id="GO:0005737">
    <property type="term" value="C:cytoplasm"/>
    <property type="evidence" value="ECO:0007669"/>
    <property type="project" value="UniProtKB-SubCell"/>
</dbReference>
<evidence type="ECO:0000256" key="2">
    <source>
        <dbReference type="ARBA" id="ARBA00022763"/>
    </source>
</evidence>
<dbReference type="InterPro" id="IPR047296">
    <property type="entry name" value="GIY-YIG_UvrC_Cho"/>
</dbReference>
<evidence type="ECO:0000256" key="7">
    <source>
        <dbReference type="HAMAP-Rule" id="MF_00203"/>
    </source>
</evidence>
<feature type="domain" description="UVR" evidence="8">
    <location>
        <begin position="200"/>
        <end position="235"/>
    </location>
</feature>
<keyword evidence="2 7" id="KW-0227">DNA damage</keyword>
<feature type="domain" description="GIY-YIG" evidence="9">
    <location>
        <begin position="12"/>
        <end position="90"/>
    </location>
</feature>
<reference evidence="12" key="1">
    <citation type="submission" date="2017-04" db="EMBL/GenBank/DDBJ databases">
        <authorList>
            <person name="Varghese N."/>
            <person name="Submissions S."/>
        </authorList>
    </citation>
    <scope>NUCLEOTIDE SEQUENCE [LARGE SCALE GENOMIC DNA]</scope>
    <source>
        <strain evidence="12">RKEM611</strain>
    </source>
</reference>
<keyword evidence="5 7" id="KW-0234">DNA repair</keyword>
<dbReference type="RefSeq" id="WP_132320780.1">
    <property type="nucleotide sequence ID" value="NZ_FWZT01000010.1"/>
</dbReference>
<evidence type="ECO:0000313" key="12">
    <source>
        <dbReference type="Proteomes" id="UP000192907"/>
    </source>
</evidence>
<dbReference type="Gene3D" id="3.30.420.340">
    <property type="entry name" value="UvrC, RNAse H endonuclease domain"/>
    <property type="match status" value="1"/>
</dbReference>
<dbReference type="AlphaFoldDB" id="A0A1Y6BZ77"/>
<proteinExistence type="inferred from homology"/>
<organism evidence="11 12">
    <name type="scientific">Pseudobacteriovorax antillogorgiicola</name>
    <dbReference type="NCBI Taxonomy" id="1513793"/>
    <lineage>
        <taxon>Bacteria</taxon>
        <taxon>Pseudomonadati</taxon>
        <taxon>Bdellovibrionota</taxon>
        <taxon>Oligoflexia</taxon>
        <taxon>Oligoflexales</taxon>
        <taxon>Pseudobacteriovoracaceae</taxon>
        <taxon>Pseudobacteriovorax</taxon>
    </lineage>
</organism>
<evidence type="ECO:0000259" key="8">
    <source>
        <dbReference type="PROSITE" id="PS50151"/>
    </source>
</evidence>
<dbReference type="SUPFAM" id="SSF46600">
    <property type="entry name" value="C-terminal UvrC-binding domain of UvrB"/>
    <property type="match status" value="1"/>
</dbReference>
<dbReference type="Pfam" id="PF08459">
    <property type="entry name" value="UvrC_RNaseH_dom"/>
    <property type="match status" value="1"/>
</dbReference>
<dbReference type="PANTHER" id="PTHR30562">
    <property type="entry name" value="UVRC/OXIDOREDUCTASE"/>
    <property type="match status" value="1"/>
</dbReference>
<dbReference type="STRING" id="1513793.SAMN06296036_11075"/>
<dbReference type="Pfam" id="PF14520">
    <property type="entry name" value="HHH_5"/>
    <property type="match status" value="1"/>
</dbReference>
<evidence type="ECO:0000256" key="6">
    <source>
        <dbReference type="ARBA" id="ARBA00023236"/>
    </source>
</evidence>
<keyword evidence="6 7" id="KW-0742">SOS response</keyword>
<dbReference type="InterPro" id="IPR038476">
    <property type="entry name" value="UvrC_RNase_H_dom_sf"/>
</dbReference>
<dbReference type="GO" id="GO:0003677">
    <property type="term" value="F:DNA binding"/>
    <property type="evidence" value="ECO:0007669"/>
    <property type="project" value="UniProtKB-UniRule"/>
</dbReference>
<dbReference type="Pfam" id="PF02151">
    <property type="entry name" value="UVR"/>
    <property type="match status" value="1"/>
</dbReference>
<dbReference type="InterPro" id="IPR035901">
    <property type="entry name" value="GIY-YIG_endonuc_sf"/>
</dbReference>
<dbReference type="PROSITE" id="PS50151">
    <property type="entry name" value="UVR"/>
    <property type="match status" value="1"/>
</dbReference>
<dbReference type="Gene3D" id="4.10.860.10">
    <property type="entry name" value="UVR domain"/>
    <property type="match status" value="1"/>
</dbReference>
<dbReference type="SUPFAM" id="SSF47781">
    <property type="entry name" value="RuvA domain 2-like"/>
    <property type="match status" value="1"/>
</dbReference>
<dbReference type="InterPro" id="IPR001943">
    <property type="entry name" value="UVR_dom"/>
</dbReference>
<dbReference type="Gene3D" id="1.10.150.20">
    <property type="entry name" value="5' to 3' exonuclease, C-terminal subdomain"/>
    <property type="match status" value="1"/>
</dbReference>
<dbReference type="Pfam" id="PF22920">
    <property type="entry name" value="UvrC_RNaseH"/>
    <property type="match status" value="1"/>
</dbReference>
<comment type="subunit">
    <text evidence="7">Interacts with UvrB in an incision complex.</text>
</comment>
<dbReference type="EMBL" id="FWZT01000010">
    <property type="protein sequence ID" value="SMF33006.1"/>
    <property type="molecule type" value="Genomic_DNA"/>
</dbReference>
<dbReference type="InterPro" id="IPR036876">
    <property type="entry name" value="UVR_dom_sf"/>
</dbReference>
<evidence type="ECO:0000256" key="5">
    <source>
        <dbReference type="ARBA" id="ARBA00023204"/>
    </source>
</evidence>
<comment type="similarity">
    <text evidence="7">Belongs to the UvrC family.</text>
</comment>
<evidence type="ECO:0000259" key="9">
    <source>
        <dbReference type="PROSITE" id="PS50164"/>
    </source>
</evidence>
<dbReference type="FunFam" id="3.40.1440.10:FF:000001">
    <property type="entry name" value="UvrABC system protein C"/>
    <property type="match status" value="1"/>
</dbReference>
<dbReference type="OrthoDB" id="5287605at2"/>
<keyword evidence="3 7" id="KW-0228">DNA excision</keyword>
<dbReference type="PROSITE" id="PS50164">
    <property type="entry name" value="GIY_YIG"/>
    <property type="match status" value="1"/>
</dbReference>
<dbReference type="SUPFAM" id="SSF82771">
    <property type="entry name" value="GIY-YIG endonuclease"/>
    <property type="match status" value="1"/>
</dbReference>
<comment type="function">
    <text evidence="7">The UvrABC repair system catalyzes the recognition and processing of DNA lesions. UvrC both incises the 5' and 3' sides of the lesion. The N-terminal half is responsible for the 3' incision and the C-terminal half is responsible for the 5' incision.</text>
</comment>
<evidence type="ECO:0000313" key="11">
    <source>
        <dbReference type="EMBL" id="SMF33006.1"/>
    </source>
</evidence>
<dbReference type="GO" id="GO:0009380">
    <property type="term" value="C:excinuclease repair complex"/>
    <property type="evidence" value="ECO:0007669"/>
    <property type="project" value="InterPro"/>
</dbReference>
<dbReference type="Proteomes" id="UP000192907">
    <property type="component" value="Unassembled WGS sequence"/>
</dbReference>
<dbReference type="HAMAP" id="MF_00203">
    <property type="entry name" value="UvrC"/>
    <property type="match status" value="1"/>
</dbReference>
<dbReference type="InterPro" id="IPR004791">
    <property type="entry name" value="UvrC"/>
</dbReference>
<dbReference type="Pfam" id="PF01541">
    <property type="entry name" value="GIY-YIG"/>
    <property type="match status" value="1"/>
</dbReference>
<name>A0A1Y6BZ77_9BACT</name>
<dbReference type="InterPro" id="IPR050066">
    <property type="entry name" value="UvrABC_protein_C"/>
</dbReference>
<accession>A0A1Y6BZ77</accession>
<comment type="subcellular location">
    <subcellularLocation>
        <location evidence="7">Cytoplasm</location>
    </subcellularLocation>
</comment>
<dbReference type="InterPro" id="IPR010994">
    <property type="entry name" value="RuvA_2-like"/>
</dbReference>
<feature type="domain" description="UvrC family homology region profile" evidence="10">
    <location>
        <begin position="290"/>
        <end position="471"/>
    </location>
</feature>
<evidence type="ECO:0000259" key="10">
    <source>
        <dbReference type="PROSITE" id="PS50165"/>
    </source>
</evidence>
<dbReference type="GO" id="GO:0006289">
    <property type="term" value="P:nucleotide-excision repair"/>
    <property type="evidence" value="ECO:0007669"/>
    <property type="project" value="UniProtKB-UniRule"/>
</dbReference>
<dbReference type="GO" id="GO:0009381">
    <property type="term" value="F:excinuclease ABC activity"/>
    <property type="evidence" value="ECO:0007669"/>
    <property type="project" value="UniProtKB-UniRule"/>
</dbReference>